<evidence type="ECO:0000313" key="1">
    <source>
        <dbReference type="EMBL" id="MBB5037783.1"/>
    </source>
</evidence>
<dbReference type="RefSeq" id="WP_184207980.1">
    <property type="nucleotide sequence ID" value="NZ_JACHIF010000003.1"/>
</dbReference>
<dbReference type="InterPro" id="IPR011990">
    <property type="entry name" value="TPR-like_helical_dom_sf"/>
</dbReference>
<accession>A0A7W7YKB6</accession>
<comment type="caution">
    <text evidence="1">The sequence shown here is derived from an EMBL/GenBank/DDBJ whole genome shotgun (WGS) entry which is preliminary data.</text>
</comment>
<keyword evidence="2" id="KW-1185">Reference proteome</keyword>
<dbReference type="Proteomes" id="UP000534294">
    <property type="component" value="Unassembled WGS sequence"/>
</dbReference>
<dbReference type="SUPFAM" id="SSF48452">
    <property type="entry name" value="TPR-like"/>
    <property type="match status" value="1"/>
</dbReference>
<proteinExistence type="predicted"/>
<dbReference type="Gene3D" id="1.25.40.10">
    <property type="entry name" value="Tetratricopeptide repeat domain"/>
    <property type="match status" value="1"/>
</dbReference>
<reference evidence="1 2" key="1">
    <citation type="submission" date="2020-08" db="EMBL/GenBank/DDBJ databases">
        <title>Genomic Encyclopedia of Type Strains, Phase IV (KMG-IV): sequencing the most valuable type-strain genomes for metagenomic binning, comparative biology and taxonomic classification.</title>
        <authorList>
            <person name="Goeker M."/>
        </authorList>
    </citation>
    <scope>NUCLEOTIDE SEQUENCE [LARGE SCALE GENOMIC DNA]</scope>
    <source>
        <strain evidence="1 2">DSM 12251</strain>
    </source>
</reference>
<sequence length="317" mass="36161">MSTPSSIRYEIENKTKELRQIDLEYHMQLAASNSGEIADSMRHLIKSQAAQASEMLRVNQNQLSTSIKMVEMMEMENDALGDIAAGLDTLSYHFSEANETLGEISEKLSEIGQTLTQMGQLMWENHQQLRLIVDALQRPYETKLKELRREGEKWLRQGARRGGEDRIEDWKDAMRLFELVVENPIGKQDFTAWFHLGFLKWKLQSNYVEAEAAFGRAQRLSAVDADVSNTRQVEWHIISLRHQALMQQEQNKNEVALATIQKALQIKKNDAWLTFEAARYAAGCGLASDAGQFLEQALDLEPLVYVQMLADPQLCSL</sequence>
<gene>
    <name evidence="1" type="ORF">HNQ64_002032</name>
</gene>
<dbReference type="EMBL" id="JACHIF010000003">
    <property type="protein sequence ID" value="MBB5037783.1"/>
    <property type="molecule type" value="Genomic_DNA"/>
</dbReference>
<name>A0A7W7YKB6_9BACT</name>
<dbReference type="AlphaFoldDB" id="A0A7W7YKB6"/>
<protein>
    <submittedName>
        <fullName evidence="1">Tetratricopeptide (TPR) repeat protein</fullName>
    </submittedName>
</protein>
<organism evidence="1 2">
    <name type="scientific">Prosthecobacter dejongeii</name>
    <dbReference type="NCBI Taxonomy" id="48465"/>
    <lineage>
        <taxon>Bacteria</taxon>
        <taxon>Pseudomonadati</taxon>
        <taxon>Verrucomicrobiota</taxon>
        <taxon>Verrucomicrobiia</taxon>
        <taxon>Verrucomicrobiales</taxon>
        <taxon>Verrucomicrobiaceae</taxon>
        <taxon>Prosthecobacter</taxon>
    </lineage>
</organism>
<evidence type="ECO:0000313" key="2">
    <source>
        <dbReference type="Proteomes" id="UP000534294"/>
    </source>
</evidence>